<dbReference type="PANTHER" id="PTHR33507:SF3">
    <property type="entry name" value="INNER MEMBRANE PROTEIN YBBJ"/>
    <property type="match status" value="1"/>
</dbReference>
<comment type="subcellular location">
    <subcellularLocation>
        <location evidence="1">Membrane</location>
        <topology evidence="1">Multi-pass membrane protein</topology>
    </subcellularLocation>
</comment>
<comment type="caution">
    <text evidence="7">The sequence shown here is derived from an EMBL/GenBank/DDBJ whole genome shotgun (WGS) entry which is preliminary data.</text>
</comment>
<keyword evidence="4 5" id="KW-0472">Membrane</keyword>
<evidence type="ECO:0000256" key="3">
    <source>
        <dbReference type="ARBA" id="ARBA00022989"/>
    </source>
</evidence>
<accession>A0A433XK65</accession>
<dbReference type="Pfam" id="PF01957">
    <property type="entry name" value="NfeD"/>
    <property type="match status" value="1"/>
</dbReference>
<evidence type="ECO:0000256" key="5">
    <source>
        <dbReference type="SAM" id="Phobius"/>
    </source>
</evidence>
<reference evidence="7 8" key="1">
    <citation type="journal article" date="2016" name="Int. J. Syst. Evol. Microbiol.">
        <title>Arsenicitalea aurantiaca gen. nov., sp. nov., a new member of the family Hyphomicrobiaceae, isolated from high-arsenic sediment.</title>
        <authorList>
            <person name="Mu Y."/>
            <person name="Zhou L."/>
            <person name="Zeng X.C."/>
            <person name="Liu L."/>
            <person name="Pan Y."/>
            <person name="Chen X."/>
            <person name="Wang J."/>
            <person name="Li S."/>
            <person name="Li W.J."/>
            <person name="Wang Y."/>
        </authorList>
    </citation>
    <scope>NUCLEOTIDE SEQUENCE [LARGE SCALE GENOMIC DNA]</scope>
    <source>
        <strain evidence="7 8">42-50</strain>
    </source>
</reference>
<sequence>MDVIGFLIEAGGWAWVVAGLVLLALELVLPGGILLWLGISGIITGLAALFQPISLPFQALIFGMLSLVTIFGWLRYAKTRQTVSDRPYLNRRGDRLVGHEAVLDEPITGGYGRVALGDTVWRIAGPDLAAGKRVRIVAAEGAVLKVEPV</sequence>
<gene>
    <name evidence="7" type="ORF">EMQ25_00400</name>
</gene>
<organism evidence="7 8">
    <name type="scientific">Arsenicitalea aurantiaca</name>
    <dbReference type="NCBI Taxonomy" id="1783274"/>
    <lineage>
        <taxon>Bacteria</taxon>
        <taxon>Pseudomonadati</taxon>
        <taxon>Pseudomonadota</taxon>
        <taxon>Alphaproteobacteria</taxon>
        <taxon>Hyphomicrobiales</taxon>
        <taxon>Devosiaceae</taxon>
        <taxon>Arsenicitalea</taxon>
    </lineage>
</organism>
<dbReference type="PANTHER" id="PTHR33507">
    <property type="entry name" value="INNER MEMBRANE PROTEIN YBBJ"/>
    <property type="match status" value="1"/>
</dbReference>
<dbReference type="EMBL" id="RZNJ01000001">
    <property type="protein sequence ID" value="RUT34459.1"/>
    <property type="molecule type" value="Genomic_DNA"/>
</dbReference>
<feature type="transmembrane region" description="Helical" evidence="5">
    <location>
        <begin position="57"/>
        <end position="76"/>
    </location>
</feature>
<feature type="transmembrane region" description="Helical" evidence="5">
    <location>
        <begin position="32"/>
        <end position="51"/>
    </location>
</feature>
<keyword evidence="8" id="KW-1185">Reference proteome</keyword>
<evidence type="ECO:0000256" key="2">
    <source>
        <dbReference type="ARBA" id="ARBA00022692"/>
    </source>
</evidence>
<evidence type="ECO:0000259" key="6">
    <source>
        <dbReference type="Pfam" id="PF01957"/>
    </source>
</evidence>
<evidence type="ECO:0000313" key="7">
    <source>
        <dbReference type="EMBL" id="RUT34459.1"/>
    </source>
</evidence>
<protein>
    <submittedName>
        <fullName evidence="7">NfeD family protein</fullName>
    </submittedName>
</protein>
<evidence type="ECO:0000256" key="1">
    <source>
        <dbReference type="ARBA" id="ARBA00004141"/>
    </source>
</evidence>
<dbReference type="OrthoDB" id="9810336at2"/>
<keyword evidence="2 5" id="KW-0812">Transmembrane</keyword>
<dbReference type="InterPro" id="IPR012340">
    <property type="entry name" value="NA-bd_OB-fold"/>
</dbReference>
<dbReference type="Proteomes" id="UP000281547">
    <property type="component" value="Unassembled WGS sequence"/>
</dbReference>
<feature type="domain" description="NfeD-like C-terminal" evidence="6">
    <location>
        <begin position="94"/>
        <end position="148"/>
    </location>
</feature>
<dbReference type="AlphaFoldDB" id="A0A433XK65"/>
<evidence type="ECO:0000256" key="4">
    <source>
        <dbReference type="ARBA" id="ARBA00023136"/>
    </source>
</evidence>
<feature type="transmembrane region" description="Helical" evidence="5">
    <location>
        <begin position="6"/>
        <end position="25"/>
    </location>
</feature>
<evidence type="ECO:0000313" key="8">
    <source>
        <dbReference type="Proteomes" id="UP000281547"/>
    </source>
</evidence>
<dbReference type="RefSeq" id="WP_127186578.1">
    <property type="nucleotide sequence ID" value="NZ_RZNJ01000001.1"/>
</dbReference>
<proteinExistence type="predicted"/>
<dbReference type="InterPro" id="IPR052165">
    <property type="entry name" value="Membrane_assoc_protease"/>
</dbReference>
<dbReference type="InterPro" id="IPR002810">
    <property type="entry name" value="NfeD-like_C"/>
</dbReference>
<dbReference type="Gene3D" id="2.40.50.140">
    <property type="entry name" value="Nucleic acid-binding proteins"/>
    <property type="match status" value="1"/>
</dbReference>
<dbReference type="GO" id="GO:0005886">
    <property type="term" value="C:plasma membrane"/>
    <property type="evidence" value="ECO:0007669"/>
    <property type="project" value="TreeGrafter"/>
</dbReference>
<name>A0A433XK65_9HYPH</name>
<keyword evidence="3 5" id="KW-1133">Transmembrane helix</keyword>